<proteinExistence type="predicted"/>
<dbReference type="RefSeq" id="WP_122182629.1">
    <property type="nucleotide sequence ID" value="NZ_RFFJ01000016.1"/>
</dbReference>
<gene>
    <name evidence="1" type="ORF">EBN88_05325</name>
</gene>
<evidence type="ECO:0000313" key="1">
    <source>
        <dbReference type="EMBL" id="RMI44422.1"/>
    </source>
</evidence>
<sequence length="173" mass="18755">MTRWIEDPALEAPDGHRWVRPAPDDCPACPCHTLRTCEGHQWHLATPPAYGDGAPYTEPCPCEQAATPEPRTITVTLGGTTRTVPVNLHRRGWLLGQLTTADGRDGAVFAADVDGRTVRVRARFEPATDGTPAADRCTDSAGTQWVLARRVSHGAQFGTITGWADPTTEETTR</sequence>
<dbReference type="AlphaFoldDB" id="A0A3M2M4M7"/>
<organism evidence="1 2">
    <name type="scientific">Streptomyces triticirhizae</name>
    <dbReference type="NCBI Taxonomy" id="2483353"/>
    <lineage>
        <taxon>Bacteria</taxon>
        <taxon>Bacillati</taxon>
        <taxon>Actinomycetota</taxon>
        <taxon>Actinomycetes</taxon>
        <taxon>Kitasatosporales</taxon>
        <taxon>Streptomycetaceae</taxon>
        <taxon>Streptomyces</taxon>
    </lineage>
</organism>
<dbReference type="EMBL" id="RFFJ01000016">
    <property type="protein sequence ID" value="RMI44422.1"/>
    <property type="molecule type" value="Genomic_DNA"/>
</dbReference>
<dbReference type="Proteomes" id="UP000278673">
    <property type="component" value="Unassembled WGS sequence"/>
</dbReference>
<accession>A0A3M2M4M7</accession>
<evidence type="ECO:0000313" key="2">
    <source>
        <dbReference type="Proteomes" id="UP000278673"/>
    </source>
</evidence>
<comment type="caution">
    <text evidence="1">The sequence shown here is derived from an EMBL/GenBank/DDBJ whole genome shotgun (WGS) entry which is preliminary data.</text>
</comment>
<keyword evidence="2" id="KW-1185">Reference proteome</keyword>
<name>A0A3M2M4M7_9ACTN</name>
<reference evidence="1 2" key="1">
    <citation type="submission" date="2018-10" db="EMBL/GenBank/DDBJ databases">
        <title>Isolation, diversity and antifungal activity of actinobacteria from wheat.</title>
        <authorList>
            <person name="Han C."/>
        </authorList>
    </citation>
    <scope>NUCLEOTIDE SEQUENCE [LARGE SCALE GENOMIC DNA]</scope>
    <source>
        <strain evidence="1 2">NEAU-YY642</strain>
    </source>
</reference>
<protein>
    <submittedName>
        <fullName evidence="1">Uncharacterized protein</fullName>
    </submittedName>
</protein>